<dbReference type="STRING" id="655015.B1812_07695"/>
<dbReference type="RefSeq" id="WP_085771065.1">
    <property type="nucleotide sequence ID" value="NZ_AP027149.1"/>
</dbReference>
<comment type="similarity">
    <text evidence="2">Belongs to the glycosyl hydrolase 15 family.</text>
</comment>
<dbReference type="OrthoDB" id="3902805at2"/>
<keyword evidence="6" id="KW-0119">Carbohydrate metabolism</keyword>
<comment type="cofactor">
    <cofactor evidence="10">
        <name>phosphate</name>
        <dbReference type="ChEBI" id="CHEBI:43474"/>
    </cofactor>
</comment>
<dbReference type="KEGG" id="mbry:B1812_07695"/>
<sequence>MATPIEDYGLIGNCETAALVSKSGSIDWFCPPRFDSAACFAALLGTPENGRFLITPKDSSARVTRRYRDGTLILETTFETKDGIATLIDFMPKSGGCDIVRLIVGESGRVEFQTELVIRFDYGVSIPWVRQLEDEPGLYAVAGPDGLILRSPVALQGQDMRSSGEFTVAAEETVSFALSYTRSYGRTPAPLNPKQALAETEAFWRKWLHPCPSVGDWEEEVKRSLLTLKALNYEPTGGIVAAPTTSLPERLGGQRNWDYRYCWLRDAAFTLGALMNLGYYDEAKAWRDWLLRAVAGSPAQMQILYDVTGAKQLPERELTWLSGYGGSRPVRIGNAAVDQRQLDVYGEVLHAIHEARLGGLTTTRHSAAVGRVVLEHLESIWREPDEGIWEVRGEPQHFTHSKVMAWVAFDRAAEIAASNGDAEIAGRWRRNADEIRAEVCVRGYDEKLGSFVQFYGSRRLDASLLQIPLVGFLPPDHPHVRGTLAAVERVLLDGSGLVMRYETESGVDGLPPGEGAFLACSFWLVENYVQQGRFSEASALFQNLLSMRNDLGLLAEEYDPRARRQLGNFPQAFSHIGLINTAVRFARAKHGQQLP</sequence>
<evidence type="ECO:0000313" key="14">
    <source>
        <dbReference type="EMBL" id="ARN80974.1"/>
    </source>
</evidence>
<keyword evidence="15" id="KW-1185">Reference proteome</keyword>
<organism evidence="14 15">
    <name type="scientific">Methylocystis bryophila</name>
    <dbReference type="NCBI Taxonomy" id="655015"/>
    <lineage>
        <taxon>Bacteria</taxon>
        <taxon>Pseudomonadati</taxon>
        <taxon>Pseudomonadota</taxon>
        <taxon>Alphaproteobacteria</taxon>
        <taxon>Hyphomicrobiales</taxon>
        <taxon>Methylocystaceae</taxon>
        <taxon>Methylocystis</taxon>
    </lineage>
</organism>
<dbReference type="EC" id="3.2.1.28" evidence="3"/>
<dbReference type="Gene3D" id="1.50.10.10">
    <property type="match status" value="1"/>
</dbReference>
<dbReference type="Pfam" id="PF19291">
    <property type="entry name" value="TREH_N"/>
    <property type="match status" value="1"/>
</dbReference>
<dbReference type="InterPro" id="IPR011613">
    <property type="entry name" value="GH15-like"/>
</dbReference>
<reference evidence="14 15" key="1">
    <citation type="submission" date="2017-02" db="EMBL/GenBank/DDBJ databases">
        <authorList>
            <person name="Peterson S.W."/>
        </authorList>
    </citation>
    <scope>NUCLEOTIDE SEQUENCE [LARGE SCALE GENOMIC DNA]</scope>
    <source>
        <strain evidence="14 15">S285</strain>
    </source>
</reference>
<evidence type="ECO:0000259" key="13">
    <source>
        <dbReference type="Pfam" id="PF19291"/>
    </source>
</evidence>
<dbReference type="InterPro" id="IPR045582">
    <property type="entry name" value="Trehalase-like_N"/>
</dbReference>
<feature type="domain" description="GH15-like" evidence="12">
    <location>
        <begin position="220"/>
        <end position="582"/>
    </location>
</feature>
<dbReference type="GO" id="GO:0004555">
    <property type="term" value="F:alpha,alpha-trehalase activity"/>
    <property type="evidence" value="ECO:0007669"/>
    <property type="project" value="UniProtKB-EC"/>
</dbReference>
<dbReference type="Proteomes" id="UP000193978">
    <property type="component" value="Chromosome"/>
</dbReference>
<comment type="catalytic activity">
    <reaction evidence="1">
        <text>alpha,alpha-trehalose + H2O = alpha-D-glucose + beta-D-glucose</text>
        <dbReference type="Rhea" id="RHEA:32675"/>
        <dbReference type="ChEBI" id="CHEBI:15377"/>
        <dbReference type="ChEBI" id="CHEBI:15903"/>
        <dbReference type="ChEBI" id="CHEBI:16551"/>
        <dbReference type="ChEBI" id="CHEBI:17925"/>
        <dbReference type="EC" id="3.2.1.28"/>
    </reaction>
</comment>
<dbReference type="PANTHER" id="PTHR31616">
    <property type="entry name" value="TREHALASE"/>
    <property type="match status" value="1"/>
</dbReference>
<evidence type="ECO:0000256" key="11">
    <source>
        <dbReference type="ARBA" id="ARBA00060615"/>
    </source>
</evidence>
<evidence type="ECO:0000256" key="2">
    <source>
        <dbReference type="ARBA" id="ARBA00006188"/>
    </source>
</evidence>
<dbReference type="FunFam" id="1.50.10.10:FF:000005">
    <property type="entry name" value="Glycosyl hydrolase, glucoamylase"/>
    <property type="match status" value="1"/>
</dbReference>
<evidence type="ECO:0000259" key="12">
    <source>
        <dbReference type="Pfam" id="PF00723"/>
    </source>
</evidence>
<dbReference type="EMBL" id="CP019948">
    <property type="protein sequence ID" value="ARN80974.1"/>
    <property type="molecule type" value="Genomic_DNA"/>
</dbReference>
<evidence type="ECO:0000256" key="3">
    <source>
        <dbReference type="ARBA" id="ARBA00012757"/>
    </source>
</evidence>
<evidence type="ECO:0000256" key="8">
    <source>
        <dbReference type="ARBA" id="ARBA00030473"/>
    </source>
</evidence>
<dbReference type="InterPro" id="IPR008928">
    <property type="entry name" value="6-hairpin_glycosidase_sf"/>
</dbReference>
<evidence type="ECO:0000256" key="9">
    <source>
        <dbReference type="ARBA" id="ARBA00031637"/>
    </source>
</evidence>
<gene>
    <name evidence="14" type="ORF">B1812_07695</name>
</gene>
<keyword evidence="7" id="KW-0326">Glycosidase</keyword>
<evidence type="ECO:0000256" key="10">
    <source>
        <dbReference type="ARBA" id="ARBA00053030"/>
    </source>
</evidence>
<protein>
    <recommendedName>
        <fullName evidence="4">Trehalase</fullName>
        <ecNumber evidence="3">3.2.1.28</ecNumber>
    </recommendedName>
    <alternativeName>
        <fullName evidence="8">Alpha,alpha-trehalase</fullName>
    </alternativeName>
    <alternativeName>
        <fullName evidence="9">Alpha,alpha-trehalose glucohydrolase</fullName>
    </alternativeName>
</protein>
<comment type="pathway">
    <text evidence="11">Glycan degradation; trehalose degradation; D-glucose from alpha,alpha-trehalose: step 1/1.</text>
</comment>
<dbReference type="GO" id="GO:0005993">
    <property type="term" value="P:trehalose catabolic process"/>
    <property type="evidence" value="ECO:0007669"/>
    <property type="project" value="UniProtKB-ARBA"/>
</dbReference>
<dbReference type="InterPro" id="IPR012341">
    <property type="entry name" value="6hp_glycosidase-like_sf"/>
</dbReference>
<dbReference type="SUPFAM" id="SSF48208">
    <property type="entry name" value="Six-hairpin glycosidases"/>
    <property type="match status" value="1"/>
</dbReference>
<dbReference type="Pfam" id="PF00723">
    <property type="entry name" value="Glyco_hydro_15"/>
    <property type="match status" value="1"/>
</dbReference>
<proteinExistence type="inferred from homology"/>
<evidence type="ECO:0000256" key="5">
    <source>
        <dbReference type="ARBA" id="ARBA00022801"/>
    </source>
</evidence>
<evidence type="ECO:0000256" key="7">
    <source>
        <dbReference type="ARBA" id="ARBA00023295"/>
    </source>
</evidence>
<evidence type="ECO:0000256" key="1">
    <source>
        <dbReference type="ARBA" id="ARBA00001576"/>
    </source>
</evidence>
<name>A0A1W6MTP6_9HYPH</name>
<dbReference type="AlphaFoldDB" id="A0A1W6MTP6"/>
<evidence type="ECO:0000256" key="4">
    <source>
        <dbReference type="ARBA" id="ARBA00019905"/>
    </source>
</evidence>
<dbReference type="PANTHER" id="PTHR31616:SF0">
    <property type="entry name" value="GLUCAN 1,4-ALPHA-GLUCOSIDASE"/>
    <property type="match status" value="1"/>
</dbReference>
<evidence type="ECO:0000313" key="15">
    <source>
        <dbReference type="Proteomes" id="UP000193978"/>
    </source>
</evidence>
<accession>A0A1W6MTP6</accession>
<evidence type="ECO:0000256" key="6">
    <source>
        <dbReference type="ARBA" id="ARBA00023277"/>
    </source>
</evidence>
<feature type="domain" description="Trehalase-like N-terminal" evidence="13">
    <location>
        <begin position="2"/>
        <end position="152"/>
    </location>
</feature>
<keyword evidence="5" id="KW-0378">Hydrolase</keyword>